<evidence type="ECO:0008006" key="4">
    <source>
        <dbReference type="Google" id="ProtNLM"/>
    </source>
</evidence>
<feature type="region of interest" description="Disordered" evidence="1">
    <location>
        <begin position="1"/>
        <end position="23"/>
    </location>
</feature>
<feature type="compositionally biased region" description="Acidic residues" evidence="1">
    <location>
        <begin position="396"/>
        <end position="409"/>
    </location>
</feature>
<gene>
    <name evidence="2" type="ORF">PECM_000860</name>
</gene>
<feature type="region of interest" description="Disordered" evidence="1">
    <location>
        <begin position="81"/>
        <end position="223"/>
    </location>
</feature>
<dbReference type="EMBL" id="WIWV01000111">
    <property type="protein sequence ID" value="KAF7713636.1"/>
    <property type="molecule type" value="Genomic_DNA"/>
</dbReference>
<sequence>MPFTRKGKADHMQGKRPPRKEKRQLVRWDQDLDNLLLLTIQAACNQTGVKIPWKEVAEIMGTKFTEGAIVQHLSKLRIRREAAGQRVPPPLRRSVPAAASTTATKKGPKDKYNKTIDPNESYEAYEDEELSDDYESLEDDEEASDEEDEGHEQIEPKRLKTGRESFTGVKMSNKSRPKQKNSKARRGDTLFVSQDDSEQECESSDDDGEDNAVETGRDIERQKAIEQCANHLRQLKAAKSTPSPRPSRIAKLPLGGSLKYRAGSTNANPAPTLPTSSATESSYPIYTGNDPAIVNVSPTGLSPATSGQISGSLPEAQPAGRAWLGIAPTLGGRLLAPHEYTWSPHAPAFASGRPSAPISTGTAPSAPFGSPQGAVTLGSWEPYPEKPPAHRNPGMTEEDEEDEEDEEPE</sequence>
<feature type="region of interest" description="Disordered" evidence="1">
    <location>
        <begin position="235"/>
        <end position="289"/>
    </location>
</feature>
<feature type="compositionally biased region" description="Acidic residues" evidence="1">
    <location>
        <begin position="195"/>
        <end position="212"/>
    </location>
</feature>
<organism evidence="2 3">
    <name type="scientific">Penicillium ucsense</name>
    <dbReference type="NCBI Taxonomy" id="2839758"/>
    <lineage>
        <taxon>Eukaryota</taxon>
        <taxon>Fungi</taxon>
        <taxon>Dikarya</taxon>
        <taxon>Ascomycota</taxon>
        <taxon>Pezizomycotina</taxon>
        <taxon>Eurotiomycetes</taxon>
        <taxon>Eurotiomycetidae</taxon>
        <taxon>Eurotiales</taxon>
        <taxon>Aspergillaceae</taxon>
        <taxon>Penicillium</taxon>
    </lineage>
</organism>
<feature type="compositionally biased region" description="Acidic residues" evidence="1">
    <location>
        <begin position="123"/>
        <end position="150"/>
    </location>
</feature>
<proteinExistence type="predicted"/>
<evidence type="ECO:0000256" key="1">
    <source>
        <dbReference type="SAM" id="MobiDB-lite"/>
    </source>
</evidence>
<dbReference type="OrthoDB" id="3903267at2759"/>
<protein>
    <recommendedName>
        <fullName evidence="4">Myb-like domain-containing protein</fullName>
    </recommendedName>
</protein>
<feature type="compositionally biased region" description="Basic residues" evidence="1">
    <location>
        <begin position="173"/>
        <end position="184"/>
    </location>
</feature>
<keyword evidence="3" id="KW-1185">Reference proteome</keyword>
<dbReference type="Proteomes" id="UP000631181">
    <property type="component" value="Unassembled WGS sequence"/>
</dbReference>
<reference evidence="2" key="1">
    <citation type="journal article" date="2020" name="Front. Microbiol.">
        <title>Gene regulatory networks of Penicillium echinulatum 2HH and Penicillium oxalicum 114-2 inferred by a computational biology approach.</title>
        <authorList>
            <person name="Lenz A.R."/>
            <person name="Galan-Vasquez E."/>
            <person name="Balbinot E."/>
            <person name="De Abreu F.P."/>
            <person name="De Oliveira N.S."/>
            <person name="Da Rosa L.O."/>
            <person name="De Avila E Silva S."/>
            <person name="Camassola M."/>
            <person name="Dillon A.J.P."/>
            <person name="Perez-Rueda E."/>
        </authorList>
    </citation>
    <scope>NUCLEOTIDE SEQUENCE</scope>
    <source>
        <strain evidence="2">S1M29</strain>
    </source>
</reference>
<dbReference type="AlphaFoldDB" id="A0A8J8W084"/>
<comment type="caution">
    <text evidence="2">The sequence shown here is derived from an EMBL/GenBank/DDBJ whole genome shotgun (WGS) entry which is preliminary data.</text>
</comment>
<evidence type="ECO:0000313" key="3">
    <source>
        <dbReference type="Proteomes" id="UP000631181"/>
    </source>
</evidence>
<name>A0A8J8W084_9EURO</name>
<feature type="region of interest" description="Disordered" evidence="1">
    <location>
        <begin position="350"/>
        <end position="409"/>
    </location>
</feature>
<evidence type="ECO:0000313" key="2">
    <source>
        <dbReference type="EMBL" id="KAF7713636.1"/>
    </source>
</evidence>
<feature type="compositionally biased region" description="Polar residues" evidence="1">
    <location>
        <begin position="263"/>
        <end position="284"/>
    </location>
</feature>
<feature type="compositionally biased region" description="Basic and acidic residues" evidence="1">
    <location>
        <begin position="151"/>
        <end position="163"/>
    </location>
</feature>
<accession>A0A8J8W084</accession>